<dbReference type="Proteomes" id="UP000245708">
    <property type="component" value="Unassembled WGS sequence"/>
</dbReference>
<gene>
    <name evidence="1" type="ORF">C7455_10413</name>
</gene>
<reference evidence="1 2" key="1">
    <citation type="submission" date="2018-05" db="EMBL/GenBank/DDBJ databases">
        <title>Genomic Encyclopedia of Type Strains, Phase IV (KMG-IV): sequencing the most valuable type-strain genomes for metagenomic binning, comparative biology and taxonomic classification.</title>
        <authorList>
            <person name="Goeker M."/>
        </authorList>
    </citation>
    <scope>NUCLEOTIDE SEQUENCE [LARGE SCALE GENOMIC DNA]</scope>
    <source>
        <strain evidence="1 2">DSM 16097</strain>
    </source>
</reference>
<protein>
    <submittedName>
        <fullName evidence="1">Uncharacterized protein</fullName>
    </submittedName>
</protein>
<organism evidence="1 2">
    <name type="scientific">Roseicyclus mahoneyensis</name>
    <dbReference type="NCBI Taxonomy" id="164332"/>
    <lineage>
        <taxon>Bacteria</taxon>
        <taxon>Pseudomonadati</taxon>
        <taxon>Pseudomonadota</taxon>
        <taxon>Alphaproteobacteria</taxon>
        <taxon>Rhodobacterales</taxon>
        <taxon>Roseobacteraceae</taxon>
        <taxon>Roseicyclus</taxon>
    </lineage>
</organism>
<accession>A0A316GJE0</accession>
<dbReference type="AlphaFoldDB" id="A0A316GJE0"/>
<comment type="caution">
    <text evidence="1">The sequence shown here is derived from an EMBL/GenBank/DDBJ whole genome shotgun (WGS) entry which is preliminary data.</text>
</comment>
<name>A0A316GJE0_9RHOB</name>
<sequence length="56" mass="6219">MQIQTLPDSPQTVIHEADQIGIQIVFCDTQGRPRSSRCVRLAAYLRTLAPLGERPA</sequence>
<keyword evidence="2" id="KW-1185">Reference proteome</keyword>
<dbReference type="EMBL" id="QGGW01000004">
    <property type="protein sequence ID" value="PWK60377.1"/>
    <property type="molecule type" value="Genomic_DNA"/>
</dbReference>
<proteinExistence type="predicted"/>
<evidence type="ECO:0000313" key="1">
    <source>
        <dbReference type="EMBL" id="PWK60377.1"/>
    </source>
</evidence>
<evidence type="ECO:0000313" key="2">
    <source>
        <dbReference type="Proteomes" id="UP000245708"/>
    </source>
</evidence>
<dbReference type="RefSeq" id="WP_170119042.1">
    <property type="nucleotide sequence ID" value="NZ_QGGW01000004.1"/>
</dbReference>